<comment type="caution">
    <text evidence="9">The sequence shown here is derived from an EMBL/GenBank/DDBJ whole genome shotgun (WGS) entry which is preliminary data.</text>
</comment>
<dbReference type="NCBIfam" id="NF009044">
    <property type="entry name" value="PRK12378.1"/>
    <property type="match status" value="1"/>
</dbReference>
<dbReference type="Gene3D" id="3.30.70.980">
    <property type="match status" value="2"/>
</dbReference>
<comment type="subcellular location">
    <subcellularLocation>
        <location evidence="6">Cytoplasm</location>
    </subcellularLocation>
</comment>
<dbReference type="Pfam" id="PF01709">
    <property type="entry name" value="Transcrip_reg"/>
    <property type="match status" value="1"/>
</dbReference>
<dbReference type="NCBIfam" id="TIGR01033">
    <property type="entry name" value="YebC/PmpR family DNA-binding transcriptional regulator"/>
    <property type="match status" value="1"/>
</dbReference>
<organism evidence="9 10">
    <name type="scientific">Dyella japonica DSM 16301</name>
    <dbReference type="NCBI Taxonomy" id="1440762"/>
    <lineage>
        <taxon>Bacteria</taxon>
        <taxon>Pseudomonadati</taxon>
        <taxon>Pseudomonadota</taxon>
        <taxon>Gammaproteobacteria</taxon>
        <taxon>Lysobacterales</taxon>
        <taxon>Rhodanobacteraceae</taxon>
        <taxon>Dyella</taxon>
    </lineage>
</organism>
<keyword evidence="5 6" id="KW-0804">Transcription</keyword>
<dbReference type="InterPro" id="IPR002876">
    <property type="entry name" value="Transcrip_reg_TACO1-like"/>
</dbReference>
<evidence type="ECO:0000256" key="1">
    <source>
        <dbReference type="ARBA" id="ARBA00008724"/>
    </source>
</evidence>
<dbReference type="Gene3D" id="1.10.10.200">
    <property type="match status" value="1"/>
</dbReference>
<dbReference type="PANTHER" id="PTHR12532:SF6">
    <property type="entry name" value="TRANSCRIPTIONAL REGULATORY PROTEIN YEBC-RELATED"/>
    <property type="match status" value="1"/>
</dbReference>
<sequence length="244" mass="25416">MGRGPSIEGRKNAEDAKRAKVFTKLIREITVATRAGVADPSANPRLRAAVDKALSANMTKDTIERAIKRGSGADGGAAMEELRYEGYGPAGIALIIDCFTDNPTRTVADVRHALTKHGGNLGTTGSVAFQFSRVGELVFATGGNEAAEEKVLEAALDAGADDVVNEHGESTVLCSPESFEAVQQALIAAGLSAQHAGVGMRPSNRVAVPDEALETLLDLLEKLDALDDVSEVSHNALLPAEAAS</sequence>
<evidence type="ECO:0000256" key="6">
    <source>
        <dbReference type="HAMAP-Rule" id="MF_00693"/>
    </source>
</evidence>
<dbReference type="OrthoDB" id="9781053at2"/>
<dbReference type="GO" id="GO:0005829">
    <property type="term" value="C:cytosol"/>
    <property type="evidence" value="ECO:0007669"/>
    <property type="project" value="TreeGrafter"/>
</dbReference>
<dbReference type="InterPro" id="IPR026564">
    <property type="entry name" value="Transcrip_reg_TACO1-like_dom3"/>
</dbReference>
<dbReference type="InterPro" id="IPR049083">
    <property type="entry name" value="TACO1_YebC_N"/>
</dbReference>
<name>A0A0G9HAN0_9GAMM</name>
<evidence type="ECO:0000256" key="3">
    <source>
        <dbReference type="ARBA" id="ARBA00023015"/>
    </source>
</evidence>
<protein>
    <recommendedName>
        <fullName evidence="6">Probable transcriptional regulatory protein Y882_06505</fullName>
    </recommendedName>
</protein>
<evidence type="ECO:0000313" key="10">
    <source>
        <dbReference type="Proteomes" id="UP000035481"/>
    </source>
</evidence>
<reference evidence="9 10" key="1">
    <citation type="journal article" date="2015" name="Antonie Van Leeuwenhoek">
        <title>A phylogenomic and molecular marker based taxonomic framework for the order Xanthomonadales: proposal to transfer the families Algiphilaceae and Solimonadaceae to the order Nevskiales ord. nov. and to create a new family within the order Xanthomonadales, the family Rhodanobacteraceae fam. nov., containing the genus Rhodanobacter and its closest relatives.</title>
        <authorList>
            <person name="Naushad S."/>
            <person name="Adeolu M."/>
            <person name="Wong S."/>
            <person name="Sohail M."/>
            <person name="Schellhorn H.E."/>
            <person name="Gupta R.S."/>
        </authorList>
    </citation>
    <scope>NUCLEOTIDE SEQUENCE [LARGE SCALE GENOMIC DNA]</scope>
    <source>
        <strain evidence="9 10">DSM 16301</strain>
    </source>
</reference>
<evidence type="ECO:0000259" key="7">
    <source>
        <dbReference type="Pfam" id="PF01709"/>
    </source>
</evidence>
<feature type="domain" description="TACO1/YebC-like N-terminal" evidence="8">
    <location>
        <begin position="7"/>
        <end position="72"/>
    </location>
</feature>
<proteinExistence type="inferred from homology"/>
<dbReference type="HAMAP" id="MF_00693">
    <property type="entry name" value="Transcrip_reg_TACO1"/>
    <property type="match status" value="1"/>
</dbReference>
<dbReference type="InterPro" id="IPR048300">
    <property type="entry name" value="TACO1_YebC-like_2nd/3rd_dom"/>
</dbReference>
<dbReference type="SUPFAM" id="SSF75625">
    <property type="entry name" value="YebC-like"/>
    <property type="match status" value="1"/>
</dbReference>
<evidence type="ECO:0000313" key="9">
    <source>
        <dbReference type="EMBL" id="KLD64732.1"/>
    </source>
</evidence>
<gene>
    <name evidence="9" type="ORF">Y882_06505</name>
</gene>
<dbReference type="STRING" id="1440762.Y882_06505"/>
<dbReference type="GO" id="GO:0006355">
    <property type="term" value="P:regulation of DNA-templated transcription"/>
    <property type="evidence" value="ECO:0007669"/>
    <property type="project" value="UniProtKB-UniRule"/>
</dbReference>
<dbReference type="NCBIfam" id="NF001030">
    <property type="entry name" value="PRK00110.1"/>
    <property type="match status" value="1"/>
</dbReference>
<dbReference type="Pfam" id="PF20772">
    <property type="entry name" value="TACO1_YebC_N"/>
    <property type="match status" value="1"/>
</dbReference>
<evidence type="ECO:0000256" key="2">
    <source>
        <dbReference type="ARBA" id="ARBA00022490"/>
    </source>
</evidence>
<keyword evidence="2 6" id="KW-0963">Cytoplasm</keyword>
<keyword evidence="3 6" id="KW-0805">Transcription regulation</keyword>
<keyword evidence="4 6" id="KW-0238">DNA-binding</keyword>
<dbReference type="GO" id="GO:0003677">
    <property type="term" value="F:DNA binding"/>
    <property type="evidence" value="ECO:0007669"/>
    <property type="project" value="UniProtKB-UniRule"/>
</dbReference>
<dbReference type="InterPro" id="IPR017856">
    <property type="entry name" value="Integrase-like_N"/>
</dbReference>
<feature type="domain" description="TACO1/YebC-like second and third" evidence="7">
    <location>
        <begin position="79"/>
        <end position="236"/>
    </location>
</feature>
<dbReference type="EMBL" id="JPLA01000014">
    <property type="protein sequence ID" value="KLD64732.1"/>
    <property type="molecule type" value="Genomic_DNA"/>
</dbReference>
<evidence type="ECO:0000256" key="5">
    <source>
        <dbReference type="ARBA" id="ARBA00023163"/>
    </source>
</evidence>
<dbReference type="PANTHER" id="PTHR12532">
    <property type="entry name" value="TRANSLATIONAL ACTIVATOR OF CYTOCHROME C OXIDASE 1"/>
    <property type="match status" value="1"/>
</dbReference>
<evidence type="ECO:0000256" key="4">
    <source>
        <dbReference type="ARBA" id="ARBA00023125"/>
    </source>
</evidence>
<accession>A0A0G9HAN0</accession>
<dbReference type="InterPro" id="IPR029072">
    <property type="entry name" value="YebC-like"/>
</dbReference>
<comment type="similarity">
    <text evidence="1 6">Belongs to the TACO1 family.</text>
</comment>
<dbReference type="AlphaFoldDB" id="A0A0G9HAN0"/>
<dbReference type="PATRIC" id="fig|1440762.4.peg.657"/>
<dbReference type="RefSeq" id="WP_046971057.1">
    <property type="nucleotide sequence ID" value="NZ_JPLA01000014.1"/>
</dbReference>
<dbReference type="Proteomes" id="UP000035481">
    <property type="component" value="Unassembled WGS sequence"/>
</dbReference>
<evidence type="ECO:0000259" key="8">
    <source>
        <dbReference type="Pfam" id="PF20772"/>
    </source>
</evidence>